<accession>A0A9D4GE59</accession>
<evidence type="ECO:0000313" key="2">
    <source>
        <dbReference type="Proteomes" id="UP000828390"/>
    </source>
</evidence>
<dbReference type="EMBL" id="JAIWYP010000006">
    <property type="protein sequence ID" value="KAH3815641.1"/>
    <property type="molecule type" value="Genomic_DNA"/>
</dbReference>
<sequence length="148" mass="16122">MSCSCRETTCKRRSPVPSRVRCRPIHLDTTIASDARLYTAKNSAFMRVDSSLFDKRRSIVDVLNIGYIAANGTLVLNVGMPTMCFSTVDSVILSVCTVTDGDGIDFRASLLAEYENNASSQLNDGTMNKAYMNSDVEGLSVGCLSAFR</sequence>
<keyword evidence="2" id="KW-1185">Reference proteome</keyword>
<organism evidence="1 2">
    <name type="scientific">Dreissena polymorpha</name>
    <name type="common">Zebra mussel</name>
    <name type="synonym">Mytilus polymorpha</name>
    <dbReference type="NCBI Taxonomy" id="45954"/>
    <lineage>
        <taxon>Eukaryota</taxon>
        <taxon>Metazoa</taxon>
        <taxon>Spiralia</taxon>
        <taxon>Lophotrochozoa</taxon>
        <taxon>Mollusca</taxon>
        <taxon>Bivalvia</taxon>
        <taxon>Autobranchia</taxon>
        <taxon>Heteroconchia</taxon>
        <taxon>Euheterodonta</taxon>
        <taxon>Imparidentia</taxon>
        <taxon>Neoheterodontei</taxon>
        <taxon>Myida</taxon>
        <taxon>Dreissenoidea</taxon>
        <taxon>Dreissenidae</taxon>
        <taxon>Dreissena</taxon>
    </lineage>
</organism>
<name>A0A9D4GE59_DREPO</name>
<gene>
    <name evidence="1" type="ORF">DPMN_144169</name>
</gene>
<evidence type="ECO:0000313" key="1">
    <source>
        <dbReference type="EMBL" id="KAH3815641.1"/>
    </source>
</evidence>
<dbReference type="Proteomes" id="UP000828390">
    <property type="component" value="Unassembled WGS sequence"/>
</dbReference>
<reference evidence="1" key="2">
    <citation type="submission" date="2020-11" db="EMBL/GenBank/DDBJ databases">
        <authorList>
            <person name="McCartney M.A."/>
            <person name="Auch B."/>
            <person name="Kono T."/>
            <person name="Mallez S."/>
            <person name="Becker A."/>
            <person name="Gohl D.M."/>
            <person name="Silverstein K.A.T."/>
            <person name="Koren S."/>
            <person name="Bechman K.B."/>
            <person name="Herman A."/>
            <person name="Abrahante J.E."/>
            <person name="Garbe J."/>
        </authorList>
    </citation>
    <scope>NUCLEOTIDE SEQUENCE</scope>
    <source>
        <strain evidence="1">Duluth1</strain>
        <tissue evidence="1">Whole animal</tissue>
    </source>
</reference>
<proteinExistence type="predicted"/>
<dbReference type="AlphaFoldDB" id="A0A9D4GE59"/>
<protein>
    <submittedName>
        <fullName evidence="1">Uncharacterized protein</fullName>
    </submittedName>
</protein>
<reference evidence="1" key="1">
    <citation type="journal article" date="2019" name="bioRxiv">
        <title>The Genome of the Zebra Mussel, Dreissena polymorpha: A Resource for Invasive Species Research.</title>
        <authorList>
            <person name="McCartney M.A."/>
            <person name="Auch B."/>
            <person name="Kono T."/>
            <person name="Mallez S."/>
            <person name="Zhang Y."/>
            <person name="Obille A."/>
            <person name="Becker A."/>
            <person name="Abrahante J.E."/>
            <person name="Garbe J."/>
            <person name="Badalamenti J.P."/>
            <person name="Herman A."/>
            <person name="Mangelson H."/>
            <person name="Liachko I."/>
            <person name="Sullivan S."/>
            <person name="Sone E.D."/>
            <person name="Koren S."/>
            <person name="Silverstein K.A.T."/>
            <person name="Beckman K.B."/>
            <person name="Gohl D.M."/>
        </authorList>
    </citation>
    <scope>NUCLEOTIDE SEQUENCE</scope>
    <source>
        <strain evidence="1">Duluth1</strain>
        <tissue evidence="1">Whole animal</tissue>
    </source>
</reference>
<comment type="caution">
    <text evidence="1">The sequence shown here is derived from an EMBL/GenBank/DDBJ whole genome shotgun (WGS) entry which is preliminary data.</text>
</comment>